<gene>
    <name evidence="2" type="ORF">ACFQMG_10500</name>
</gene>
<reference evidence="3" key="1">
    <citation type="journal article" date="2019" name="Int. J. Syst. Evol. Microbiol.">
        <title>The Global Catalogue of Microorganisms (GCM) 10K type strain sequencing project: providing services to taxonomists for standard genome sequencing and annotation.</title>
        <authorList>
            <consortium name="The Broad Institute Genomics Platform"/>
            <consortium name="The Broad Institute Genome Sequencing Center for Infectious Disease"/>
            <person name="Wu L."/>
            <person name="Ma J."/>
        </authorList>
    </citation>
    <scope>NUCLEOTIDE SEQUENCE [LARGE SCALE GENOMIC DNA]</scope>
    <source>
        <strain evidence="3">CGMCC 1.12859</strain>
    </source>
</reference>
<proteinExistence type="predicted"/>
<feature type="compositionally biased region" description="Basic and acidic residues" evidence="1">
    <location>
        <begin position="45"/>
        <end position="54"/>
    </location>
</feature>
<sequence length="89" mass="9652">MAMSEERVLAACPDVHDCTVVAAEVGGRIVKDVLRALSALHTRRGADAAQRARDLGSAPDHGADRHGGADLRVRTFLMRQRHRAQTARV</sequence>
<evidence type="ECO:0000256" key="1">
    <source>
        <dbReference type="SAM" id="MobiDB-lite"/>
    </source>
</evidence>
<evidence type="ECO:0000313" key="3">
    <source>
        <dbReference type="Proteomes" id="UP001596435"/>
    </source>
</evidence>
<evidence type="ECO:0000313" key="2">
    <source>
        <dbReference type="EMBL" id="MFC7179987.1"/>
    </source>
</evidence>
<name>A0ABW2FVG1_9ACTN</name>
<accession>A0ABW2FVG1</accession>
<dbReference type="RefSeq" id="WP_380230946.1">
    <property type="nucleotide sequence ID" value="NZ_JBHSVH010000002.1"/>
</dbReference>
<dbReference type="EMBL" id="JBHTAJ010000015">
    <property type="protein sequence ID" value="MFC7179987.1"/>
    <property type="molecule type" value="Genomic_DNA"/>
</dbReference>
<organism evidence="2 3">
    <name type="scientific">Kitasatospora paranensis</name>
    <dbReference type="NCBI Taxonomy" id="258053"/>
    <lineage>
        <taxon>Bacteria</taxon>
        <taxon>Bacillati</taxon>
        <taxon>Actinomycetota</taxon>
        <taxon>Actinomycetes</taxon>
        <taxon>Kitasatosporales</taxon>
        <taxon>Streptomycetaceae</taxon>
        <taxon>Kitasatospora</taxon>
    </lineage>
</organism>
<feature type="region of interest" description="Disordered" evidence="1">
    <location>
        <begin position="45"/>
        <end position="69"/>
    </location>
</feature>
<keyword evidence="3" id="KW-1185">Reference proteome</keyword>
<comment type="caution">
    <text evidence="2">The sequence shown here is derived from an EMBL/GenBank/DDBJ whole genome shotgun (WGS) entry which is preliminary data.</text>
</comment>
<protein>
    <submittedName>
        <fullName evidence="2">Uncharacterized protein</fullName>
    </submittedName>
</protein>
<dbReference type="Proteomes" id="UP001596435">
    <property type="component" value="Unassembled WGS sequence"/>
</dbReference>